<reference evidence="2 3" key="1">
    <citation type="journal article" date="2013" name="Int. J. Syst. Evol. Microbiol.">
        <title>Kordia antarctica sp. nov., isolated from Antarctic seawater.</title>
        <authorList>
            <person name="Baek K."/>
            <person name="Choi A."/>
            <person name="Kang I."/>
            <person name="Lee K."/>
            <person name="Cho J.C."/>
        </authorList>
    </citation>
    <scope>NUCLEOTIDE SEQUENCE [LARGE SCALE GENOMIC DNA]</scope>
    <source>
        <strain evidence="2 3">IMCC3317</strain>
    </source>
</reference>
<evidence type="ECO:0000313" key="2">
    <source>
        <dbReference type="EMBL" id="QHI37676.1"/>
    </source>
</evidence>
<keyword evidence="1" id="KW-0472">Membrane</keyword>
<sequence>MNNELKIMNTKAQASTKNSFLRMSSFLMVCFFLVTSYSFAQKTNASVDLTKIKIGEEIKLSISVEADSTASIIFPEGNTLFSPLELLESYKVDTIKKDGKYNLIKQYGLTQFDSGVYFIPKQKILINEKPFFTDSIRIAVADVAVDTLKQKMYKIKSIVSVEKGNSNWWVYLLLVLGLLLAFGLYFYYFVFQLKAKKEKKKKAEIPAYDRALLQLNELDNSTLLLKSEYKDYYSELTNIVRQYIEEEVRIDALESTTEELIRKIEAQKKAGYLDLKEETIKSLKNVLQTADLVKFAKSKPDDSVVQADRNLVEHIVVETKEAIPEISQEELRKDEEYKLRLLEEQRKKRRFRNALIGIGAMIIVFGGLIGYATLTYVKENTYIGHSMDDLQEAEWVTSEYGASGFTIATPKVLKRISPIQMPDSIKTEFDSQMFQYNSYLAPFMINLETVTFTKKTDITADKISEKVLRQMQEAGAQDIIVKFDEYESPRGIKGLKMYGSATFNDVENPLGTSQKRAYAVYIFEEGVGIQILRFSYADKDEEAKKVLDRVMNSLAQIEEQK</sequence>
<proteinExistence type="predicted"/>
<accession>A0A7L4ZNA4</accession>
<keyword evidence="3" id="KW-1185">Reference proteome</keyword>
<evidence type="ECO:0000256" key="1">
    <source>
        <dbReference type="SAM" id="Phobius"/>
    </source>
</evidence>
<dbReference type="AlphaFoldDB" id="A0A7L4ZNA4"/>
<dbReference type="KEGG" id="kan:IMCC3317_30570"/>
<keyword evidence="1" id="KW-0812">Transmembrane</keyword>
<dbReference type="EMBL" id="CP019288">
    <property type="protein sequence ID" value="QHI37676.1"/>
    <property type="molecule type" value="Genomic_DNA"/>
</dbReference>
<feature type="transmembrane region" description="Helical" evidence="1">
    <location>
        <begin position="354"/>
        <end position="377"/>
    </location>
</feature>
<name>A0A7L4ZNA4_9FLAO</name>
<gene>
    <name evidence="2" type="ORF">IMCC3317_30570</name>
</gene>
<keyword evidence="1" id="KW-1133">Transmembrane helix</keyword>
<evidence type="ECO:0000313" key="3">
    <source>
        <dbReference type="Proteomes" id="UP000464657"/>
    </source>
</evidence>
<organism evidence="2 3">
    <name type="scientific">Kordia antarctica</name>
    <dbReference type="NCBI Taxonomy" id="1218801"/>
    <lineage>
        <taxon>Bacteria</taxon>
        <taxon>Pseudomonadati</taxon>
        <taxon>Bacteroidota</taxon>
        <taxon>Flavobacteriia</taxon>
        <taxon>Flavobacteriales</taxon>
        <taxon>Flavobacteriaceae</taxon>
        <taxon>Kordia</taxon>
    </lineage>
</organism>
<protein>
    <submittedName>
        <fullName evidence="2">Uncharacterized protein</fullName>
    </submittedName>
</protein>
<feature type="transmembrane region" description="Helical" evidence="1">
    <location>
        <begin position="168"/>
        <end position="191"/>
    </location>
</feature>
<dbReference type="Proteomes" id="UP000464657">
    <property type="component" value="Chromosome"/>
</dbReference>